<feature type="transmembrane region" description="Helical" evidence="1">
    <location>
        <begin position="119"/>
        <end position="141"/>
    </location>
</feature>
<dbReference type="EMBL" id="JAOSHN010000001">
    <property type="protein sequence ID" value="MCU7377101.1"/>
    <property type="molecule type" value="Genomic_DNA"/>
</dbReference>
<feature type="transmembrane region" description="Helical" evidence="1">
    <location>
        <begin position="318"/>
        <end position="339"/>
    </location>
</feature>
<feature type="transmembrane region" description="Helical" evidence="1">
    <location>
        <begin position="94"/>
        <end position="112"/>
    </location>
</feature>
<protein>
    <submittedName>
        <fullName evidence="2">Benzoate/H(+) symporter BenE family transporter</fullName>
    </submittedName>
</protein>
<evidence type="ECO:0000313" key="2">
    <source>
        <dbReference type="EMBL" id="MCU7377101.1"/>
    </source>
</evidence>
<sequence length="391" mass="40399">MKKSRMTSESISTVLTALIFVIAGAVPIFTAMGVSAGLTAVEITSLLMCGMFAGGIMSVYLSRRFKMPVYAVPSITAVAVAGPLLQEFSLGEMVFGYLAAGAALFLMGRLKLIGKIIQYVPIPIVLAMVAGVYMNYGLNLINGVGELPLAGGCIVAAYFLINLVSSKVPPQAAALVMAIAAACLMKGGGAGSLELGWSLPVGIVPVVNLNVLVYVSLPLVIMAVSDLFKGYGVLKANGYDLPLDEVVAFCGIGSMIVSFGLSHTISLAGPTIAILAGENAGKKEHRYFGSMVLCGITAAVALLASIVTGLVSLLPAAIIDIVCGLAMIGLLTSSLTAAFGEKRFVLGALTAFVVGLSHLTILGIGAPVWAIVFGISVSFLTERKDFQLVRE</sequence>
<feature type="transmembrane region" description="Helical" evidence="1">
    <location>
        <begin position="359"/>
        <end position="380"/>
    </location>
</feature>
<comment type="caution">
    <text evidence="2">The sequence shown here is derived from an EMBL/GenBank/DDBJ whole genome shotgun (WGS) entry which is preliminary data.</text>
</comment>
<feature type="transmembrane region" description="Helical" evidence="1">
    <location>
        <begin position="69"/>
        <end position="88"/>
    </location>
</feature>
<dbReference type="Pfam" id="PF03594">
    <property type="entry name" value="BenE"/>
    <property type="match status" value="1"/>
</dbReference>
<keyword evidence="1" id="KW-0812">Transmembrane</keyword>
<keyword evidence="3" id="KW-1185">Reference proteome</keyword>
<keyword evidence="1" id="KW-1133">Transmembrane helix</keyword>
<dbReference type="AlphaFoldDB" id="A0A9J6QMI8"/>
<accession>A0A9J6QMI8</accession>
<feature type="transmembrane region" description="Helical" evidence="1">
    <location>
        <begin position="246"/>
        <end position="275"/>
    </location>
</feature>
<feature type="transmembrane region" description="Helical" evidence="1">
    <location>
        <begin position="147"/>
        <end position="165"/>
    </location>
</feature>
<feature type="transmembrane region" description="Helical" evidence="1">
    <location>
        <begin position="211"/>
        <end position="234"/>
    </location>
</feature>
<reference evidence="2" key="1">
    <citation type="submission" date="2022-09" db="EMBL/GenBank/DDBJ databases">
        <title>Culturomic study of gut microbiota in children with autism spectrum disorder.</title>
        <authorList>
            <person name="Efimov B.A."/>
            <person name="Chaplin A.V."/>
            <person name="Sokolova S.R."/>
            <person name="Pikina A.P."/>
            <person name="Korzhanova M."/>
            <person name="Belova V."/>
            <person name="Korostin D."/>
        </authorList>
    </citation>
    <scope>NUCLEOTIDE SEQUENCE</scope>
    <source>
        <strain evidence="2">ASD5510</strain>
    </source>
</reference>
<evidence type="ECO:0000313" key="3">
    <source>
        <dbReference type="Proteomes" id="UP001065549"/>
    </source>
</evidence>
<dbReference type="PANTHER" id="PTHR30199">
    <property type="entry name" value="MFS FAMILY TRANSPORTER, PREDICTED SUBSTRATE BENZOATE"/>
    <property type="match status" value="1"/>
</dbReference>
<feature type="transmembrane region" description="Helical" evidence="1">
    <location>
        <begin position="43"/>
        <end position="62"/>
    </location>
</feature>
<dbReference type="PANTHER" id="PTHR30199:SF0">
    <property type="entry name" value="INNER MEMBRANE PROTEIN YDCO"/>
    <property type="match status" value="1"/>
</dbReference>
<proteinExistence type="predicted"/>
<dbReference type="InterPro" id="IPR004711">
    <property type="entry name" value="Benzoate_Transporter"/>
</dbReference>
<name>A0A9J6QMI8_9FIRM</name>
<dbReference type="GO" id="GO:0042925">
    <property type="term" value="F:benzoate transmembrane transporter activity"/>
    <property type="evidence" value="ECO:0007669"/>
    <property type="project" value="InterPro"/>
</dbReference>
<dbReference type="RefSeq" id="WP_253020587.1">
    <property type="nucleotide sequence ID" value="NZ_JAOSHN010000001.1"/>
</dbReference>
<gene>
    <name evidence="2" type="ORF">OBO34_01900</name>
</gene>
<organism evidence="2 3">
    <name type="scientific">Hominibacterium faecale</name>
    <dbReference type="NCBI Taxonomy" id="2839743"/>
    <lineage>
        <taxon>Bacteria</taxon>
        <taxon>Bacillati</taxon>
        <taxon>Bacillota</taxon>
        <taxon>Clostridia</taxon>
        <taxon>Peptostreptococcales</taxon>
        <taxon>Anaerovoracaceae</taxon>
        <taxon>Hominibacterium</taxon>
    </lineage>
</organism>
<evidence type="ECO:0000256" key="1">
    <source>
        <dbReference type="SAM" id="Phobius"/>
    </source>
</evidence>
<feature type="transmembrane region" description="Helical" evidence="1">
    <location>
        <begin position="172"/>
        <end position="191"/>
    </location>
</feature>
<feature type="transmembrane region" description="Helical" evidence="1">
    <location>
        <begin position="287"/>
        <end position="311"/>
    </location>
</feature>
<keyword evidence="1" id="KW-0472">Membrane</keyword>
<dbReference type="GO" id="GO:0005886">
    <property type="term" value="C:plasma membrane"/>
    <property type="evidence" value="ECO:0007669"/>
    <property type="project" value="TreeGrafter"/>
</dbReference>
<dbReference type="Proteomes" id="UP001065549">
    <property type="component" value="Unassembled WGS sequence"/>
</dbReference>